<reference evidence="3" key="1">
    <citation type="submission" date="2022-06" db="EMBL/GenBank/DDBJ databases">
        <authorList>
            <person name="Berger JAMES D."/>
            <person name="Berger JAMES D."/>
        </authorList>
    </citation>
    <scope>NUCLEOTIDE SEQUENCE [LARGE SCALE GENOMIC DNA]</scope>
</reference>
<feature type="region of interest" description="Disordered" evidence="2">
    <location>
        <begin position="1049"/>
        <end position="1074"/>
    </location>
</feature>
<feature type="compositionally biased region" description="Low complexity" evidence="2">
    <location>
        <begin position="1057"/>
        <end position="1066"/>
    </location>
</feature>
<sequence length="1511" mass="169960">MDDFVKESLLKWITLIIKTDVTDTDLRDGTVFTQLIDLSHYVPKVTDLGCVKDQITSFLDGTFQSNVSDLFDIDGVISGVSADLEVYGVCLTVLLGCLQSPCKQSFMDAALDLTLDMQTAIFHLIRGPMIHLSFHHEFTRELVINTLLNPFPGVQNDSLLIHHPDVCQTEDETGEQPPRALSSSDIPGCQKSVSTANKDRDLSVKTSDFEFLRPTSPSRHVSKQTNKTKDASSHQRPNDLSLFSTLDLNLSATSSRLNLADTPERNTNHGHHGIPQPASPLTSLKCLLDSPSLTHKTQLRESEREKRRLLAELEKERTCRDEAESLVAGLRSQVEKATLRATESESRALRLSRELKALHDQGDELAHCRNELALKEKEITSLKQRVNGFQDLMAHSRKLELEKIDLQQECEDLRLKVDQQLCQIREFKERRIKCSEIEELKSKLREVEAQLAQQLREREMIEKDTRQQSEMLSQLKLQYSMKKPHPCDTSNVINQSVCNVDEVECDVQIPASPLLNGNGLQNKESVLNNSCQDLSFFKPGENLGSVLEDDLKSARLFISKLQLQFDEELGSAKQLLEEKTKRLCELEHIISTRMALITMDVATQTEVFHASTNSDELLSPDLLQTLTVDACSASAADRRGLSDELVRLHEEIADSKSYARELEQELAEANEELRCTKDELIVQTTLCNRNQQNWIILEKEYRELQHQNRLLQNNLLSAEENLSRTEATPQSEEFEAARMNYEKEINLLNQQLVETTFECRRLEAERARVAERNSDLQRELETTRILVDSLKQNSESKSIDCHYSSSQPRRSAPVIGPLDHNHQHHHHRLYHQYNSVLSKNARVNHQRRLSDSLEDWEDSDHHDDDNEDFSQSHQIRSSIYPYEMKQPVNQPEHYSCAIVNHSSEAAYKPRSTMNGNKNNENLGYSKRKRHLSKLRTDSKHLSRLASRTQELEEYAIRLREQFDQQQSLTQMNSLIGVYPNIAEANNTTNMNGNNNYNNNDGNNNNNNNKHMMTAPSITGKSHQHTNGYTNEYVDNGDCYAVHEQDTDADSSAYTDLSQVSPVSQPVDSGSANTNKLTTANHHVQTNGFYNDKLLSQASCQTTGHISTASKSSRNSPPLSSDPNRLKELHLRNRQQPSHLRSSYPVETQAIDSTDIVGTLSQITTDNNLSNKIKSRSHKGHHHYHHTKESSISNSANSQSTMYNTTANNNTSVSRLVPSALSNDPKHTSQIKSIQNRNNFESDSTPSPLAAGYQPLPKDIQSLGEALISASVDSKAMNYVLTTHPNLIKSVVSEKETTPCRSSYSLTTNGLQNGVHHALSSSERKIEYRNSVPEAFSNHNKIHNRYVETRNGRNSGGETSSDNENVNPPPPPPTSTAAMVNRRLTHSGLFVKPLNPVQNHRSKRVDAYSNQRNCVSPTNSVRSVDDLSGASSIRSSKSSIAFEIKNDHKSTVRRGPARLPSQINGKSGKSKKMNSGGAGGDRAMQRINCQPAFNESKLATATQIIPQRHITP</sequence>
<reference evidence="4 5" key="2">
    <citation type="submission" date="2023-11" db="UniProtKB">
        <authorList>
            <consortium name="WormBaseParasite"/>
        </authorList>
    </citation>
    <scope>IDENTIFICATION</scope>
</reference>
<keyword evidence="3" id="KW-1185">Reference proteome</keyword>
<evidence type="ECO:0000256" key="2">
    <source>
        <dbReference type="SAM" id="MobiDB-lite"/>
    </source>
</evidence>
<feature type="compositionally biased region" description="Basic and acidic residues" evidence="2">
    <location>
        <begin position="197"/>
        <end position="211"/>
    </location>
</feature>
<feature type="region of interest" description="Disordered" evidence="2">
    <location>
        <begin position="796"/>
        <end position="826"/>
    </location>
</feature>
<feature type="compositionally biased region" description="Basic residues" evidence="2">
    <location>
        <begin position="1172"/>
        <end position="1185"/>
    </location>
</feature>
<keyword evidence="1" id="KW-0175">Coiled coil</keyword>
<feature type="region of interest" description="Disordered" evidence="2">
    <location>
        <begin position="1339"/>
        <end position="1376"/>
    </location>
</feature>
<organism evidence="3 5">
    <name type="scientific">Trichobilharzia regenti</name>
    <name type="common">Nasal bird schistosome</name>
    <dbReference type="NCBI Taxonomy" id="157069"/>
    <lineage>
        <taxon>Eukaryota</taxon>
        <taxon>Metazoa</taxon>
        <taxon>Spiralia</taxon>
        <taxon>Lophotrochozoa</taxon>
        <taxon>Platyhelminthes</taxon>
        <taxon>Trematoda</taxon>
        <taxon>Digenea</taxon>
        <taxon>Strigeidida</taxon>
        <taxon>Schistosomatoidea</taxon>
        <taxon>Schistosomatidae</taxon>
        <taxon>Trichobilharzia</taxon>
    </lineage>
</organism>
<feature type="compositionally biased region" description="Polar residues" evidence="2">
    <location>
        <begin position="181"/>
        <end position="196"/>
    </location>
</feature>
<feature type="compositionally biased region" description="Basic and acidic residues" evidence="2">
    <location>
        <begin position="227"/>
        <end position="237"/>
    </location>
</feature>
<dbReference type="Proteomes" id="UP000050795">
    <property type="component" value="Unassembled WGS sequence"/>
</dbReference>
<feature type="region of interest" description="Disordered" evidence="2">
    <location>
        <begin position="844"/>
        <end position="873"/>
    </location>
</feature>
<dbReference type="SUPFAM" id="SSF116907">
    <property type="entry name" value="Hook domain"/>
    <property type="match status" value="1"/>
</dbReference>
<feature type="region of interest" description="Disordered" evidence="2">
    <location>
        <begin position="1167"/>
        <end position="1255"/>
    </location>
</feature>
<evidence type="ECO:0000313" key="4">
    <source>
        <dbReference type="WBParaSite" id="TREG1_101160.3"/>
    </source>
</evidence>
<feature type="region of interest" description="Disordered" evidence="2">
    <location>
        <begin position="168"/>
        <end position="239"/>
    </location>
</feature>
<accession>A0AA85IPL9</accession>
<evidence type="ECO:0000313" key="5">
    <source>
        <dbReference type="WBParaSite" id="TREG1_101160.4"/>
    </source>
</evidence>
<feature type="coiled-coil region" evidence="1">
    <location>
        <begin position="645"/>
        <end position="793"/>
    </location>
</feature>
<feature type="compositionally biased region" description="Polar residues" evidence="2">
    <location>
        <begin position="215"/>
        <end position="225"/>
    </location>
</feature>
<name>A0AA85IPL9_TRIRE</name>
<dbReference type="WBParaSite" id="TREG1_101160.3">
    <property type="protein sequence ID" value="TREG1_101160.3"/>
    <property type="gene ID" value="TREG1_101160"/>
</dbReference>
<feature type="compositionally biased region" description="Low complexity" evidence="2">
    <location>
        <begin position="1189"/>
        <end position="1199"/>
    </location>
</feature>
<protein>
    <submittedName>
        <fullName evidence="4 5">Uncharacterized protein</fullName>
    </submittedName>
</protein>
<feature type="compositionally biased region" description="Polar residues" evidence="2">
    <location>
        <begin position="1200"/>
        <end position="1213"/>
    </location>
</feature>
<proteinExistence type="predicted"/>
<feature type="compositionally biased region" description="Polar residues" evidence="2">
    <location>
        <begin position="1351"/>
        <end position="1365"/>
    </location>
</feature>
<feature type="region of interest" description="Disordered" evidence="2">
    <location>
        <begin position="260"/>
        <end position="284"/>
    </location>
</feature>
<feature type="region of interest" description="Disordered" evidence="2">
    <location>
        <begin position="1104"/>
        <end position="1124"/>
    </location>
</feature>
<feature type="compositionally biased region" description="Polar residues" evidence="2">
    <location>
        <begin position="1227"/>
        <end position="1246"/>
    </location>
</feature>
<dbReference type="WBParaSite" id="TREG1_101160.4">
    <property type="protein sequence ID" value="TREG1_101160.4"/>
    <property type="gene ID" value="TREG1_101160"/>
</dbReference>
<evidence type="ECO:0000313" key="3">
    <source>
        <dbReference type="Proteomes" id="UP000050795"/>
    </source>
</evidence>
<evidence type="ECO:0000256" key="1">
    <source>
        <dbReference type="SAM" id="Coils"/>
    </source>
</evidence>
<feature type="region of interest" description="Disordered" evidence="2">
    <location>
        <begin position="1444"/>
        <end position="1482"/>
    </location>
</feature>
<feature type="compositionally biased region" description="Low complexity" evidence="2">
    <location>
        <begin position="1109"/>
        <end position="1122"/>
    </location>
</feature>
<feature type="coiled-coil region" evidence="1">
    <location>
        <begin position="296"/>
        <end position="464"/>
    </location>
</feature>